<reference evidence="9 10" key="1">
    <citation type="submission" date="2020-08" db="EMBL/GenBank/DDBJ databases">
        <title>Sequencing the genomes of 1000 actinobacteria strains.</title>
        <authorList>
            <person name="Klenk H.-P."/>
        </authorList>
    </citation>
    <scope>NUCLEOTIDE SEQUENCE [LARGE SCALE GENOMIC DNA]</scope>
    <source>
        <strain evidence="9 10">DSM 19600</strain>
    </source>
</reference>
<evidence type="ECO:0000313" key="10">
    <source>
        <dbReference type="Proteomes" id="UP000549113"/>
    </source>
</evidence>
<keyword evidence="3" id="KW-0547">Nucleotide-binding</keyword>
<keyword evidence="10" id="KW-1185">Reference proteome</keyword>
<protein>
    <recommendedName>
        <fullName evidence="5">UDP-N-acetylglucosamine kinase</fullName>
        <ecNumber evidence="2">2.7.1.176</ecNumber>
    </recommendedName>
    <alternativeName>
        <fullName evidence="5">UDP-N-acetylglucosamine kinase</fullName>
    </alternativeName>
</protein>
<organism evidence="9 10">
    <name type="scientific">Microbacterium invictum</name>
    <dbReference type="NCBI Taxonomy" id="515415"/>
    <lineage>
        <taxon>Bacteria</taxon>
        <taxon>Bacillati</taxon>
        <taxon>Actinomycetota</taxon>
        <taxon>Actinomycetes</taxon>
        <taxon>Micrococcales</taxon>
        <taxon>Microbacteriaceae</taxon>
        <taxon>Microbacterium</taxon>
    </lineage>
</organism>
<dbReference type="EC" id="2.7.1.176" evidence="2"/>
<dbReference type="Gene3D" id="3.40.50.300">
    <property type="entry name" value="P-loop containing nucleotide triphosphate hydrolases"/>
    <property type="match status" value="1"/>
</dbReference>
<dbReference type="EMBL" id="JACIFH010000001">
    <property type="protein sequence ID" value="MBB4140763.1"/>
    <property type="molecule type" value="Genomic_DNA"/>
</dbReference>
<evidence type="ECO:0000256" key="2">
    <source>
        <dbReference type="ARBA" id="ARBA00011963"/>
    </source>
</evidence>
<keyword evidence="4" id="KW-0067">ATP-binding</keyword>
<feature type="region of interest" description="Disordered" evidence="7">
    <location>
        <begin position="296"/>
        <end position="325"/>
    </location>
</feature>
<evidence type="ECO:0000259" key="8">
    <source>
        <dbReference type="Pfam" id="PF06414"/>
    </source>
</evidence>
<comment type="caution">
    <text evidence="9">The sequence shown here is derived from an EMBL/GenBank/DDBJ whole genome shotgun (WGS) entry which is preliminary data.</text>
</comment>
<evidence type="ECO:0000256" key="1">
    <source>
        <dbReference type="ARBA" id="ARBA00009104"/>
    </source>
</evidence>
<sequence>MTTPPTTNEVFENLVVPVVFGEAGPSDEPTLTLMLGALSSGRSRATARVRAQDTPDAAVVNAADLRSFYPDSSRPTPDDIVSAAAEWLQRSLAHAREQRRSLIVEGNFRSPALVAGIARLFQDAGFRTRLVAVADRDAETQMSAISLRLEQARAGLHVDPHTDAVDLVEWMRAVGAEGTIDRTTILHRDGRVVFDDAADEPGHDDAVAAFEAARREPLGTLRSTLWLSELRHASQFARTLRDVPHDATVALIDLHEAALDEVVPELPIPVDSDARRIQEERLQASLTELRELVSAEVRKSRTPEVQEDLTGPVVPPVPDRRGPSL</sequence>
<dbReference type="GO" id="GO:0016301">
    <property type="term" value="F:kinase activity"/>
    <property type="evidence" value="ECO:0007669"/>
    <property type="project" value="InterPro"/>
</dbReference>
<evidence type="ECO:0000256" key="7">
    <source>
        <dbReference type="SAM" id="MobiDB-lite"/>
    </source>
</evidence>
<evidence type="ECO:0000256" key="3">
    <source>
        <dbReference type="ARBA" id="ARBA00022741"/>
    </source>
</evidence>
<gene>
    <name evidence="9" type="ORF">BKA10_002557</name>
</gene>
<dbReference type="GO" id="GO:0005524">
    <property type="term" value="F:ATP binding"/>
    <property type="evidence" value="ECO:0007669"/>
    <property type="project" value="UniProtKB-KW"/>
</dbReference>
<evidence type="ECO:0000256" key="5">
    <source>
        <dbReference type="ARBA" id="ARBA00032897"/>
    </source>
</evidence>
<dbReference type="AlphaFoldDB" id="A0AA40VNT2"/>
<proteinExistence type="inferred from homology"/>
<evidence type="ECO:0000256" key="6">
    <source>
        <dbReference type="ARBA" id="ARBA00048178"/>
    </source>
</evidence>
<comment type="catalytic activity">
    <reaction evidence="6">
        <text>UDP-N-acetyl-alpha-D-glucosamine + ATP = UDP-N-acetyl-alpha-D-glucosamine 3'-phosphate + ADP + H(+)</text>
        <dbReference type="Rhea" id="RHEA:32671"/>
        <dbReference type="ChEBI" id="CHEBI:15378"/>
        <dbReference type="ChEBI" id="CHEBI:30616"/>
        <dbReference type="ChEBI" id="CHEBI:57705"/>
        <dbReference type="ChEBI" id="CHEBI:64353"/>
        <dbReference type="ChEBI" id="CHEBI:456216"/>
        <dbReference type="EC" id="2.7.1.176"/>
    </reaction>
</comment>
<evidence type="ECO:0000313" key="9">
    <source>
        <dbReference type="EMBL" id="MBB4140763.1"/>
    </source>
</evidence>
<evidence type="ECO:0000256" key="4">
    <source>
        <dbReference type="ARBA" id="ARBA00022840"/>
    </source>
</evidence>
<dbReference type="Proteomes" id="UP000549113">
    <property type="component" value="Unassembled WGS sequence"/>
</dbReference>
<name>A0AA40VNT2_9MICO</name>
<dbReference type="InterPro" id="IPR010488">
    <property type="entry name" value="Zeta_toxin_domain"/>
</dbReference>
<dbReference type="InterPro" id="IPR027417">
    <property type="entry name" value="P-loop_NTPase"/>
</dbReference>
<accession>A0AA40VNT2</accession>
<dbReference type="Pfam" id="PF06414">
    <property type="entry name" value="Zeta_toxin"/>
    <property type="match status" value="1"/>
</dbReference>
<comment type="similarity">
    <text evidence="1">Belongs to the zeta toxin family.</text>
</comment>
<dbReference type="RefSeq" id="WP_183500245.1">
    <property type="nucleotide sequence ID" value="NZ_BAABCO010000004.1"/>
</dbReference>
<feature type="domain" description="Zeta toxin" evidence="8">
    <location>
        <begin position="26"/>
        <end position="195"/>
    </location>
</feature>